<feature type="compositionally biased region" description="Basic residues" evidence="8">
    <location>
        <begin position="18"/>
        <end position="27"/>
    </location>
</feature>
<keyword evidence="11" id="KW-1185">Reference proteome</keyword>
<dbReference type="GO" id="GO:0008932">
    <property type="term" value="F:lytic endotransglycosylase activity"/>
    <property type="evidence" value="ECO:0007669"/>
    <property type="project" value="UniProtKB-UniRule"/>
</dbReference>
<feature type="compositionally biased region" description="Basic and acidic residues" evidence="8">
    <location>
        <begin position="1"/>
        <end position="17"/>
    </location>
</feature>
<evidence type="ECO:0000256" key="6">
    <source>
        <dbReference type="ARBA" id="ARBA00023316"/>
    </source>
</evidence>
<evidence type="ECO:0000256" key="3">
    <source>
        <dbReference type="ARBA" id="ARBA00022989"/>
    </source>
</evidence>
<dbReference type="PANTHER" id="PTHR30518:SF2">
    <property type="entry name" value="ENDOLYTIC MUREIN TRANSGLYCOSYLASE"/>
    <property type="match status" value="1"/>
</dbReference>
<gene>
    <name evidence="7 9" type="primary">mltG</name>
    <name evidence="9" type="ORF">R6G74_01810</name>
    <name evidence="10" type="ORF">R6P33_00160</name>
</gene>
<evidence type="ECO:0000256" key="2">
    <source>
        <dbReference type="ARBA" id="ARBA00022692"/>
    </source>
</evidence>
<evidence type="ECO:0000313" key="9">
    <source>
        <dbReference type="EMBL" id="MDY5140053.1"/>
    </source>
</evidence>
<dbReference type="PANTHER" id="PTHR30518">
    <property type="entry name" value="ENDOLYTIC MUREIN TRANSGLYCOSYLASE"/>
    <property type="match status" value="1"/>
</dbReference>
<feature type="site" description="Important for catalytic activity" evidence="7">
    <location>
        <position position="331"/>
    </location>
</feature>
<feature type="compositionally biased region" description="Low complexity" evidence="8">
    <location>
        <begin position="73"/>
        <end position="90"/>
    </location>
</feature>
<dbReference type="AlphaFoldDB" id="A0AAW9HBL7"/>
<dbReference type="Gene3D" id="3.30.1490.480">
    <property type="entry name" value="Endolytic murein transglycosylase"/>
    <property type="match status" value="1"/>
</dbReference>
<feature type="compositionally biased region" description="Basic and acidic residues" evidence="8">
    <location>
        <begin position="91"/>
        <end position="106"/>
    </location>
</feature>
<keyword evidence="4 7" id="KW-0472">Membrane</keyword>
<dbReference type="EC" id="4.2.2.29" evidence="7"/>
<reference evidence="9 11" key="1">
    <citation type="submission" date="2023-10" db="EMBL/GenBank/DDBJ databases">
        <title>Whole Genome based description of the genera Actinobaculum and Actinotignum reveals a complex phylogenetic relationship within the species included in the genus Actinotignum.</title>
        <authorList>
            <person name="Jensen C.S."/>
            <person name="Dargis R."/>
            <person name="Kemp M."/>
            <person name="Christensen J.J."/>
        </authorList>
    </citation>
    <scope>NUCLEOTIDE SEQUENCE</scope>
    <source>
        <strain evidence="10 11">SLA_B089</strain>
        <strain evidence="9">SLA_B245</strain>
    </source>
</reference>
<name>A0AAW9HBL7_9ACTO</name>
<comment type="subcellular location">
    <subcellularLocation>
        <location evidence="7">Cell membrane</location>
        <topology evidence="7">Single-pass membrane protein</topology>
    </subcellularLocation>
</comment>
<keyword evidence="6 7" id="KW-0961">Cell wall biogenesis/degradation</keyword>
<accession>A0AAW9HBL7</accession>
<dbReference type="InterPro" id="IPR003770">
    <property type="entry name" value="MLTG-like"/>
</dbReference>
<feature type="region of interest" description="Disordered" evidence="8">
    <location>
        <begin position="1"/>
        <end position="106"/>
    </location>
</feature>
<comment type="caution">
    <text evidence="9">The sequence shown here is derived from an EMBL/GenBank/DDBJ whole genome shotgun (WGS) entry which is preliminary data.</text>
</comment>
<organism evidence="9 12">
    <name type="scientific">Actinotignum timonense</name>
    <dbReference type="NCBI Taxonomy" id="1870995"/>
    <lineage>
        <taxon>Bacteria</taxon>
        <taxon>Bacillati</taxon>
        <taxon>Actinomycetota</taxon>
        <taxon>Actinomycetes</taxon>
        <taxon>Actinomycetales</taxon>
        <taxon>Actinomycetaceae</taxon>
        <taxon>Actinotignum</taxon>
    </lineage>
</organism>
<dbReference type="Proteomes" id="UP001288320">
    <property type="component" value="Unassembled WGS sequence"/>
</dbReference>
<dbReference type="GO" id="GO:0005886">
    <property type="term" value="C:plasma membrane"/>
    <property type="evidence" value="ECO:0007669"/>
    <property type="project" value="UniProtKB-SubCell"/>
</dbReference>
<dbReference type="Pfam" id="PF02618">
    <property type="entry name" value="YceG"/>
    <property type="match status" value="1"/>
</dbReference>
<proteinExistence type="inferred from homology"/>
<dbReference type="EMBL" id="JAWNFY010000001">
    <property type="protein sequence ID" value="MDY5145436.1"/>
    <property type="molecule type" value="Genomic_DNA"/>
</dbReference>
<dbReference type="HAMAP" id="MF_02065">
    <property type="entry name" value="MltG"/>
    <property type="match status" value="1"/>
</dbReference>
<dbReference type="GO" id="GO:0071555">
    <property type="term" value="P:cell wall organization"/>
    <property type="evidence" value="ECO:0007669"/>
    <property type="project" value="UniProtKB-KW"/>
</dbReference>
<evidence type="ECO:0000256" key="1">
    <source>
        <dbReference type="ARBA" id="ARBA00022475"/>
    </source>
</evidence>
<dbReference type="Proteomes" id="UP001284901">
    <property type="component" value="Unassembled WGS sequence"/>
</dbReference>
<keyword evidence="1 7" id="KW-1003">Cell membrane</keyword>
<comment type="function">
    <text evidence="7">Functions as a peptidoglycan terminase that cleaves nascent peptidoglycan strands endolytically to terminate their elongation.</text>
</comment>
<evidence type="ECO:0000313" key="12">
    <source>
        <dbReference type="Proteomes" id="UP001288320"/>
    </source>
</evidence>
<dbReference type="GeneID" id="92814135"/>
<evidence type="ECO:0000256" key="4">
    <source>
        <dbReference type="ARBA" id="ARBA00023136"/>
    </source>
</evidence>
<dbReference type="EMBL" id="JAWNFV010000002">
    <property type="protein sequence ID" value="MDY5140053.1"/>
    <property type="molecule type" value="Genomic_DNA"/>
</dbReference>
<feature type="compositionally biased region" description="Low complexity" evidence="8">
    <location>
        <begin position="49"/>
        <end position="59"/>
    </location>
</feature>
<evidence type="ECO:0000256" key="8">
    <source>
        <dbReference type="SAM" id="MobiDB-lite"/>
    </source>
</evidence>
<keyword evidence="2 7" id="KW-0812">Transmembrane</keyword>
<feature type="transmembrane region" description="Helical" evidence="7">
    <location>
        <begin position="115"/>
        <end position="136"/>
    </location>
</feature>
<dbReference type="RefSeq" id="WP_101594831.1">
    <property type="nucleotide sequence ID" value="NZ_CAUPFC010000002.1"/>
</dbReference>
<evidence type="ECO:0000256" key="7">
    <source>
        <dbReference type="HAMAP-Rule" id="MF_02065"/>
    </source>
</evidence>
<sequence length="463" mass="49459">MSDVFDRLSADDADTPRRRQSGARGRSHGAGSQRGGELRGAASRGSELRGGSQRGAARGSHPHGRGAQGRGSSGRVPAGRSSSGGNSEGRNAAEARRRAAARRNERARLRRRRRITTGIITVLLVTALTAAAVIFFPRLLHSSDTVRDYSGEGTGQVVVRIPEGATGRQIAAVLAEKNIVATEGAFIDVFSRDPRSTGIQAGAYTLREQMSASAALSALLDPANAATIKVTIPEGFTKWQVRDRLGNLMDIDVGVVEDAMNDAAAIGLPAEAGGNVEGWLAPATYDFDPNTTVTEALQQMVEVQVGRLEASGAERSRWQAVLTTASIVEREGHPADYPKVARVIENRLGDNAPEVAGRLQMDSTVLYGVGKSGGVPTRAELDADNPYNTYRVKGLPPTAIGAPGVEAIEAAVNPAEGNWLYFTTVNLETGETKFTADYEEQMRFQAEFREWYAAHPDGEKKDH</sequence>
<protein>
    <recommendedName>
        <fullName evidence="7">Endolytic murein transglycosylase</fullName>
        <ecNumber evidence="7">4.2.2.29</ecNumber>
    </recommendedName>
    <alternativeName>
        <fullName evidence="7">Peptidoglycan lytic transglycosylase</fullName>
    </alternativeName>
    <alternativeName>
        <fullName evidence="7">Peptidoglycan polymerization terminase</fullName>
    </alternativeName>
</protein>
<keyword evidence="5 7" id="KW-0456">Lyase</keyword>
<keyword evidence="3 7" id="KW-1133">Transmembrane helix</keyword>
<evidence type="ECO:0000256" key="5">
    <source>
        <dbReference type="ARBA" id="ARBA00023239"/>
    </source>
</evidence>
<evidence type="ECO:0000313" key="11">
    <source>
        <dbReference type="Proteomes" id="UP001284901"/>
    </source>
</evidence>
<dbReference type="GO" id="GO:0009252">
    <property type="term" value="P:peptidoglycan biosynthetic process"/>
    <property type="evidence" value="ECO:0007669"/>
    <property type="project" value="UniProtKB-UniRule"/>
</dbReference>
<comment type="similarity">
    <text evidence="7">Belongs to the transglycosylase MltG family.</text>
</comment>
<comment type="catalytic activity">
    <reaction evidence="7">
        <text>a peptidoglycan chain = a peptidoglycan chain with N-acetyl-1,6-anhydromuramyl-[peptide] at the reducing end + a peptidoglycan chain with N-acetylglucosamine at the non-reducing end.</text>
        <dbReference type="EC" id="4.2.2.29"/>
    </reaction>
</comment>
<dbReference type="NCBIfam" id="TIGR00247">
    <property type="entry name" value="endolytic transglycosylase MltG"/>
    <property type="match status" value="1"/>
</dbReference>
<dbReference type="CDD" id="cd08010">
    <property type="entry name" value="MltG_like"/>
    <property type="match status" value="1"/>
</dbReference>
<evidence type="ECO:0000313" key="10">
    <source>
        <dbReference type="EMBL" id="MDY5145436.1"/>
    </source>
</evidence>